<accession>A0AAV7L5Q9</accession>
<organism evidence="1 2">
    <name type="scientific">Pleurodeles waltl</name>
    <name type="common">Iberian ribbed newt</name>
    <dbReference type="NCBI Taxonomy" id="8319"/>
    <lineage>
        <taxon>Eukaryota</taxon>
        <taxon>Metazoa</taxon>
        <taxon>Chordata</taxon>
        <taxon>Craniata</taxon>
        <taxon>Vertebrata</taxon>
        <taxon>Euteleostomi</taxon>
        <taxon>Amphibia</taxon>
        <taxon>Batrachia</taxon>
        <taxon>Caudata</taxon>
        <taxon>Salamandroidea</taxon>
        <taxon>Salamandridae</taxon>
        <taxon>Pleurodelinae</taxon>
        <taxon>Pleurodeles</taxon>
    </lineage>
</organism>
<name>A0AAV7L5Q9_PLEWA</name>
<comment type="caution">
    <text evidence="1">The sequence shown here is derived from an EMBL/GenBank/DDBJ whole genome shotgun (WGS) entry which is preliminary data.</text>
</comment>
<keyword evidence="2" id="KW-1185">Reference proteome</keyword>
<sequence length="123" mass="13793">MSPGEKIENIPVSGKLNTRPRSPLLAISLFCHSLTIILSRWELSECALTLVRSAVVVDDDKGHHVEEVDWLRCVRLWLISLVQARKALLRLGHKWSAGLVGKELAMDLRSSRCFRASAFLLCS</sequence>
<proteinExistence type="predicted"/>
<gene>
    <name evidence="1" type="ORF">NDU88_005823</name>
</gene>
<evidence type="ECO:0000313" key="1">
    <source>
        <dbReference type="EMBL" id="KAJ1085697.1"/>
    </source>
</evidence>
<evidence type="ECO:0000313" key="2">
    <source>
        <dbReference type="Proteomes" id="UP001066276"/>
    </source>
</evidence>
<protein>
    <submittedName>
        <fullName evidence="1">Uncharacterized protein</fullName>
    </submittedName>
</protein>
<dbReference type="Proteomes" id="UP001066276">
    <property type="component" value="Chromosome 12"/>
</dbReference>
<reference evidence="1" key="1">
    <citation type="journal article" date="2022" name="bioRxiv">
        <title>Sequencing and chromosome-scale assembly of the giantPleurodeles waltlgenome.</title>
        <authorList>
            <person name="Brown T."/>
            <person name="Elewa A."/>
            <person name="Iarovenko S."/>
            <person name="Subramanian E."/>
            <person name="Araus A.J."/>
            <person name="Petzold A."/>
            <person name="Susuki M."/>
            <person name="Suzuki K.-i.T."/>
            <person name="Hayashi T."/>
            <person name="Toyoda A."/>
            <person name="Oliveira C."/>
            <person name="Osipova E."/>
            <person name="Leigh N.D."/>
            <person name="Simon A."/>
            <person name="Yun M.H."/>
        </authorList>
    </citation>
    <scope>NUCLEOTIDE SEQUENCE</scope>
    <source>
        <strain evidence="1">20211129_DDA</strain>
        <tissue evidence="1">Liver</tissue>
    </source>
</reference>
<dbReference type="EMBL" id="JANPWB010000016">
    <property type="protein sequence ID" value="KAJ1085697.1"/>
    <property type="molecule type" value="Genomic_DNA"/>
</dbReference>
<dbReference type="AlphaFoldDB" id="A0AAV7L5Q9"/>